<reference evidence="1" key="1">
    <citation type="submission" date="2023-07" db="EMBL/GenBank/DDBJ databases">
        <authorList>
            <consortium name="AG Swart"/>
            <person name="Singh M."/>
            <person name="Singh A."/>
            <person name="Seah K."/>
            <person name="Emmerich C."/>
        </authorList>
    </citation>
    <scope>NUCLEOTIDE SEQUENCE</scope>
    <source>
        <strain evidence="1">DP1</strain>
    </source>
</reference>
<keyword evidence="2" id="KW-1185">Reference proteome</keyword>
<proteinExistence type="predicted"/>
<protein>
    <submittedName>
        <fullName evidence="1">Uncharacterized protein</fullName>
    </submittedName>
</protein>
<comment type="caution">
    <text evidence="1">The sequence shown here is derived from an EMBL/GenBank/DDBJ whole genome shotgun (WGS) entry which is preliminary data.</text>
</comment>
<accession>A0AAD1UM72</accession>
<evidence type="ECO:0000313" key="2">
    <source>
        <dbReference type="Proteomes" id="UP001295684"/>
    </source>
</evidence>
<name>A0AAD1UM72_EUPCR</name>
<organism evidence="1 2">
    <name type="scientific">Euplotes crassus</name>
    <dbReference type="NCBI Taxonomy" id="5936"/>
    <lineage>
        <taxon>Eukaryota</taxon>
        <taxon>Sar</taxon>
        <taxon>Alveolata</taxon>
        <taxon>Ciliophora</taxon>
        <taxon>Intramacronucleata</taxon>
        <taxon>Spirotrichea</taxon>
        <taxon>Hypotrichia</taxon>
        <taxon>Euplotida</taxon>
        <taxon>Euplotidae</taxon>
        <taxon>Moneuplotes</taxon>
    </lineage>
</organism>
<gene>
    <name evidence="1" type="ORF">ECRASSUSDP1_LOCUS12617</name>
</gene>
<sequence length="211" mass="23746">MPLVVPSFQVSLIVDLIYGISSNQCPGLFRPAQPDIHLGYSLRTITAEALRAIFNMGYCGLLCVSVIRPEDASTKYINLTACYRITDELDIDTIHEHICGFNSLKKSFIVSVIEEPELKSLQAASFLNLKLCQENDCNNHCEDSRDSLGLELNERSPSYFEFIAKEKYQTLESCLDRDHSYEISSLLRSLSFLTTTDSDDEMPIGFIKGIL</sequence>
<dbReference type="AlphaFoldDB" id="A0AAD1UM72"/>
<dbReference type="Proteomes" id="UP001295684">
    <property type="component" value="Unassembled WGS sequence"/>
</dbReference>
<dbReference type="EMBL" id="CAMPGE010012527">
    <property type="protein sequence ID" value="CAI2371297.1"/>
    <property type="molecule type" value="Genomic_DNA"/>
</dbReference>
<evidence type="ECO:0000313" key="1">
    <source>
        <dbReference type="EMBL" id="CAI2371297.1"/>
    </source>
</evidence>